<proteinExistence type="inferred from homology"/>
<evidence type="ECO:0000256" key="6">
    <source>
        <dbReference type="ARBA" id="ARBA00012180"/>
    </source>
</evidence>
<evidence type="ECO:0000256" key="16">
    <source>
        <dbReference type="RuleBase" id="RU003515"/>
    </source>
</evidence>
<evidence type="ECO:0000259" key="17">
    <source>
        <dbReference type="PROSITE" id="PS51975"/>
    </source>
</evidence>
<dbReference type="EMBL" id="LDJR01000037">
    <property type="protein sequence ID" value="OAK72572.1"/>
    <property type="molecule type" value="Genomic_DNA"/>
</dbReference>
<dbReference type="GO" id="GO:0005737">
    <property type="term" value="C:cytoplasm"/>
    <property type="evidence" value="ECO:0007669"/>
    <property type="project" value="UniProtKB-SubCell"/>
</dbReference>
<dbReference type="GO" id="GO:0043137">
    <property type="term" value="P:DNA replication, removal of RNA primer"/>
    <property type="evidence" value="ECO:0007669"/>
    <property type="project" value="TreeGrafter"/>
</dbReference>
<evidence type="ECO:0000256" key="10">
    <source>
        <dbReference type="ARBA" id="ARBA00022723"/>
    </source>
</evidence>
<evidence type="ECO:0000256" key="14">
    <source>
        <dbReference type="HAMAP-Rule" id="MF_00052"/>
    </source>
</evidence>
<sequence>MTEYSINTLSIHEIEKLISKINSENDPIFLELKEDSRKGVQTLLNRWYKQKELEKRSIKQYEKMSYHEIKARQMGYHFIAGIDEVGRGPLAGPVVSAAVILPKNHYILGLNDSKKLTVNKRNQLYKQIIDEAVSVGIGIVTAKEIDEINILQATKKSMLTALQNLQVQPDFLLIDAVQLDSIYPESSIVKGDMNSVSIAAASIVAKVTRDQLMNDYEVQYPGYAFQEHKGYGTKKHLDAISELGPCPIHRTSFAPIKSLFKERD</sequence>
<dbReference type="STRING" id="217031.ABB05_08270"/>
<dbReference type="CDD" id="cd07182">
    <property type="entry name" value="RNase_HII_bacteria_HII_like"/>
    <property type="match status" value="1"/>
</dbReference>
<evidence type="ECO:0000256" key="3">
    <source>
        <dbReference type="ARBA" id="ARBA00004065"/>
    </source>
</evidence>
<name>A0A177ZXH1_9BACI</name>
<comment type="function">
    <text evidence="3 14 16">Endonuclease that specifically degrades the RNA of RNA-DNA hybrids.</text>
</comment>
<evidence type="ECO:0000313" key="19">
    <source>
        <dbReference type="Proteomes" id="UP000077881"/>
    </source>
</evidence>
<dbReference type="PROSITE" id="PS51975">
    <property type="entry name" value="RNASE_H_2"/>
    <property type="match status" value="1"/>
</dbReference>
<evidence type="ECO:0000256" key="11">
    <source>
        <dbReference type="ARBA" id="ARBA00022759"/>
    </source>
</evidence>
<dbReference type="AlphaFoldDB" id="A0A177ZXH1"/>
<keyword evidence="11 14" id="KW-0255">Endonuclease</keyword>
<evidence type="ECO:0000256" key="12">
    <source>
        <dbReference type="ARBA" id="ARBA00022801"/>
    </source>
</evidence>
<dbReference type="InterPro" id="IPR001352">
    <property type="entry name" value="RNase_HII/HIII"/>
</dbReference>
<dbReference type="SUPFAM" id="SSF53098">
    <property type="entry name" value="Ribonuclease H-like"/>
    <property type="match status" value="1"/>
</dbReference>
<keyword evidence="9 14" id="KW-0540">Nuclease</keyword>
<gene>
    <name evidence="14" type="primary">rnhB</name>
    <name evidence="18" type="ORF">ABB05_08270</name>
</gene>
<evidence type="ECO:0000256" key="5">
    <source>
        <dbReference type="ARBA" id="ARBA00007383"/>
    </source>
</evidence>
<keyword evidence="12 14" id="KW-0378">Hydrolase</keyword>
<evidence type="ECO:0000256" key="15">
    <source>
        <dbReference type="PROSITE-ProRule" id="PRU01319"/>
    </source>
</evidence>
<evidence type="ECO:0000256" key="13">
    <source>
        <dbReference type="ARBA" id="ARBA00023211"/>
    </source>
</evidence>
<evidence type="ECO:0000256" key="1">
    <source>
        <dbReference type="ARBA" id="ARBA00000077"/>
    </source>
</evidence>
<protein>
    <recommendedName>
        <fullName evidence="7 14">Ribonuclease HII</fullName>
        <shortName evidence="14">RNase HII</shortName>
        <ecNumber evidence="6 14">3.1.26.4</ecNumber>
    </recommendedName>
</protein>
<evidence type="ECO:0000256" key="2">
    <source>
        <dbReference type="ARBA" id="ARBA00001946"/>
    </source>
</evidence>
<dbReference type="NCBIfam" id="NF000594">
    <property type="entry name" value="PRK00015.1-1"/>
    <property type="match status" value="1"/>
</dbReference>
<comment type="cofactor">
    <cofactor evidence="2">
        <name>Mg(2+)</name>
        <dbReference type="ChEBI" id="CHEBI:18420"/>
    </cofactor>
</comment>
<dbReference type="NCBIfam" id="NF000595">
    <property type="entry name" value="PRK00015.1-3"/>
    <property type="match status" value="1"/>
</dbReference>
<reference evidence="18 19" key="1">
    <citation type="submission" date="2015-05" db="EMBL/GenBank/DDBJ databases">
        <title>Comparison of genome.</title>
        <authorList>
            <person name="Zheng Z."/>
            <person name="Sun M."/>
        </authorList>
    </citation>
    <scope>NUCLEOTIDE SEQUENCE [LARGE SCALE GENOMIC DNA]</scope>
    <source>
        <strain evidence="18 19">G25-74</strain>
    </source>
</reference>
<accession>A0A177ZXH1</accession>
<keyword evidence="10 14" id="KW-0479">Metal-binding</keyword>
<comment type="caution">
    <text evidence="18">The sequence shown here is derived from an EMBL/GenBank/DDBJ whole genome shotgun (WGS) entry which is preliminary data.</text>
</comment>
<keyword evidence="19" id="KW-1185">Reference proteome</keyword>
<dbReference type="Pfam" id="PF01351">
    <property type="entry name" value="RNase_HII"/>
    <property type="match status" value="1"/>
</dbReference>
<dbReference type="GO" id="GO:0004523">
    <property type="term" value="F:RNA-DNA hybrid ribonuclease activity"/>
    <property type="evidence" value="ECO:0007669"/>
    <property type="project" value="UniProtKB-UniRule"/>
</dbReference>
<dbReference type="PATRIC" id="fig|217031.6.peg.1748"/>
<evidence type="ECO:0000256" key="8">
    <source>
        <dbReference type="ARBA" id="ARBA00022490"/>
    </source>
</evidence>
<dbReference type="Gene3D" id="3.30.420.10">
    <property type="entry name" value="Ribonuclease H-like superfamily/Ribonuclease H"/>
    <property type="match status" value="1"/>
</dbReference>
<organism evidence="18 19">
    <name type="scientific">Lederbergia galactosidilytica</name>
    <dbReference type="NCBI Taxonomy" id="217031"/>
    <lineage>
        <taxon>Bacteria</taxon>
        <taxon>Bacillati</taxon>
        <taxon>Bacillota</taxon>
        <taxon>Bacilli</taxon>
        <taxon>Bacillales</taxon>
        <taxon>Bacillaceae</taxon>
        <taxon>Lederbergia</taxon>
    </lineage>
</organism>
<evidence type="ECO:0000313" key="18">
    <source>
        <dbReference type="EMBL" id="OAK72572.1"/>
    </source>
</evidence>
<evidence type="ECO:0000256" key="7">
    <source>
        <dbReference type="ARBA" id="ARBA00019179"/>
    </source>
</evidence>
<keyword evidence="13 14" id="KW-0464">Manganese</keyword>
<dbReference type="InterPro" id="IPR012337">
    <property type="entry name" value="RNaseH-like_sf"/>
</dbReference>
<dbReference type="FunFam" id="3.30.420.10:FF:000006">
    <property type="entry name" value="Ribonuclease HII"/>
    <property type="match status" value="1"/>
</dbReference>
<evidence type="ECO:0000256" key="9">
    <source>
        <dbReference type="ARBA" id="ARBA00022722"/>
    </source>
</evidence>
<dbReference type="PANTHER" id="PTHR10954">
    <property type="entry name" value="RIBONUCLEASE H2 SUBUNIT A"/>
    <property type="match status" value="1"/>
</dbReference>
<dbReference type="InterPro" id="IPR024567">
    <property type="entry name" value="RNase_HII/HIII_dom"/>
</dbReference>
<comment type="cofactor">
    <cofactor evidence="14 15">
        <name>Mn(2+)</name>
        <dbReference type="ChEBI" id="CHEBI:29035"/>
    </cofactor>
    <cofactor evidence="14 15">
        <name>Mg(2+)</name>
        <dbReference type="ChEBI" id="CHEBI:18420"/>
    </cofactor>
    <text evidence="14 15">Manganese or magnesium. Binds 1 divalent metal ion per monomer in the absence of substrate. May bind a second metal ion after substrate binding.</text>
</comment>
<comment type="catalytic activity">
    <reaction evidence="1 14 15 16">
        <text>Endonucleolytic cleavage to 5'-phosphomonoester.</text>
        <dbReference type="EC" id="3.1.26.4"/>
    </reaction>
</comment>
<feature type="binding site" evidence="14 15">
    <location>
        <position position="175"/>
    </location>
    <ligand>
        <name>a divalent metal cation</name>
        <dbReference type="ChEBI" id="CHEBI:60240"/>
    </ligand>
</feature>
<dbReference type="PANTHER" id="PTHR10954:SF18">
    <property type="entry name" value="RIBONUCLEASE HII"/>
    <property type="match status" value="1"/>
</dbReference>
<feature type="binding site" evidence="14 15">
    <location>
        <position position="84"/>
    </location>
    <ligand>
        <name>a divalent metal cation</name>
        <dbReference type="ChEBI" id="CHEBI:60240"/>
    </ligand>
</feature>
<keyword evidence="8 14" id="KW-0963">Cytoplasm</keyword>
<comment type="subcellular location">
    <subcellularLocation>
        <location evidence="4 14">Cytoplasm</location>
    </subcellularLocation>
</comment>
<dbReference type="GO" id="GO:0003723">
    <property type="term" value="F:RNA binding"/>
    <property type="evidence" value="ECO:0007669"/>
    <property type="project" value="UniProtKB-UniRule"/>
</dbReference>
<dbReference type="Proteomes" id="UP000077881">
    <property type="component" value="Unassembled WGS sequence"/>
</dbReference>
<dbReference type="InterPro" id="IPR036397">
    <property type="entry name" value="RNaseH_sf"/>
</dbReference>
<dbReference type="GO" id="GO:0032299">
    <property type="term" value="C:ribonuclease H2 complex"/>
    <property type="evidence" value="ECO:0007669"/>
    <property type="project" value="TreeGrafter"/>
</dbReference>
<feature type="binding site" evidence="14 15">
    <location>
        <position position="83"/>
    </location>
    <ligand>
        <name>a divalent metal cation</name>
        <dbReference type="ChEBI" id="CHEBI:60240"/>
    </ligand>
</feature>
<dbReference type="HAMAP" id="MF_00052_B">
    <property type="entry name" value="RNase_HII_B"/>
    <property type="match status" value="1"/>
</dbReference>
<dbReference type="GO" id="GO:0006298">
    <property type="term" value="P:mismatch repair"/>
    <property type="evidence" value="ECO:0007669"/>
    <property type="project" value="TreeGrafter"/>
</dbReference>
<comment type="similarity">
    <text evidence="5 14 16">Belongs to the RNase HII family.</text>
</comment>
<dbReference type="GO" id="GO:0030145">
    <property type="term" value="F:manganese ion binding"/>
    <property type="evidence" value="ECO:0007669"/>
    <property type="project" value="UniProtKB-UniRule"/>
</dbReference>
<dbReference type="EC" id="3.1.26.4" evidence="6 14"/>
<feature type="domain" description="RNase H type-2" evidence="17">
    <location>
        <begin position="77"/>
        <end position="264"/>
    </location>
</feature>
<evidence type="ECO:0000256" key="4">
    <source>
        <dbReference type="ARBA" id="ARBA00004496"/>
    </source>
</evidence>
<dbReference type="InterPro" id="IPR022898">
    <property type="entry name" value="RNase_HII"/>
</dbReference>